<organism evidence="1 2">
    <name type="scientific">Nepenthes gracilis</name>
    <name type="common">Slender pitcher plant</name>
    <dbReference type="NCBI Taxonomy" id="150966"/>
    <lineage>
        <taxon>Eukaryota</taxon>
        <taxon>Viridiplantae</taxon>
        <taxon>Streptophyta</taxon>
        <taxon>Embryophyta</taxon>
        <taxon>Tracheophyta</taxon>
        <taxon>Spermatophyta</taxon>
        <taxon>Magnoliopsida</taxon>
        <taxon>eudicotyledons</taxon>
        <taxon>Gunneridae</taxon>
        <taxon>Pentapetalae</taxon>
        <taxon>Caryophyllales</taxon>
        <taxon>Nepenthaceae</taxon>
        <taxon>Nepenthes</taxon>
    </lineage>
</organism>
<reference evidence="1" key="1">
    <citation type="submission" date="2023-05" db="EMBL/GenBank/DDBJ databases">
        <title>Nepenthes gracilis genome sequencing.</title>
        <authorList>
            <person name="Fukushima K."/>
        </authorList>
    </citation>
    <scope>NUCLEOTIDE SEQUENCE</scope>
    <source>
        <strain evidence="1">SING2019-196</strain>
    </source>
</reference>
<dbReference type="EMBL" id="BSYO01000006">
    <property type="protein sequence ID" value="GMH06017.1"/>
    <property type="molecule type" value="Genomic_DNA"/>
</dbReference>
<protein>
    <submittedName>
        <fullName evidence="1">Uncharacterized protein</fullName>
    </submittedName>
</protein>
<keyword evidence="2" id="KW-1185">Reference proteome</keyword>
<accession>A0AAD3S8I6</accession>
<evidence type="ECO:0000313" key="2">
    <source>
        <dbReference type="Proteomes" id="UP001279734"/>
    </source>
</evidence>
<dbReference type="Proteomes" id="UP001279734">
    <property type="component" value="Unassembled WGS sequence"/>
</dbReference>
<proteinExistence type="predicted"/>
<dbReference type="AlphaFoldDB" id="A0AAD3S8I6"/>
<comment type="caution">
    <text evidence="1">The sequence shown here is derived from an EMBL/GenBank/DDBJ whole genome shotgun (WGS) entry which is preliminary data.</text>
</comment>
<name>A0AAD3S8I6_NEPGR</name>
<sequence length="84" mass="8896">MDADALCCTAKVVLNSSAPVMINLGCVMAIRWAGILLRAEAVGCVDHMVGVSGFWTELPWPGVLRMNSPTSPFVVAGVCYEPQA</sequence>
<gene>
    <name evidence="1" type="ORF">Nepgr_007857</name>
</gene>
<evidence type="ECO:0000313" key="1">
    <source>
        <dbReference type="EMBL" id="GMH06017.1"/>
    </source>
</evidence>